<evidence type="ECO:0000313" key="1">
    <source>
        <dbReference type="EMBL" id="MFJ1470231.1"/>
    </source>
</evidence>
<name>A0ACC7MED4_9BURK</name>
<keyword evidence="2" id="KW-1185">Reference proteome</keyword>
<dbReference type="Proteomes" id="UP001168096">
    <property type="component" value="Unassembled WGS sequence"/>
</dbReference>
<gene>
    <name evidence="1" type="ORF">QPK29_021165</name>
</gene>
<organism evidence="1 2">
    <name type="scientific">Massilia orientalis</name>
    <dbReference type="NCBI Taxonomy" id="3050128"/>
    <lineage>
        <taxon>Bacteria</taxon>
        <taxon>Pseudomonadati</taxon>
        <taxon>Pseudomonadota</taxon>
        <taxon>Betaproteobacteria</taxon>
        <taxon>Burkholderiales</taxon>
        <taxon>Oxalobacteraceae</taxon>
        <taxon>Telluria group</taxon>
        <taxon>Massilia</taxon>
    </lineage>
</organism>
<dbReference type="EMBL" id="JASNRB020000013">
    <property type="protein sequence ID" value="MFJ1470231.1"/>
    <property type="molecule type" value="Genomic_DNA"/>
</dbReference>
<proteinExistence type="predicted"/>
<sequence length="105" mass="11103">MKTLNGARRAIGLSGQGLGCSPVVITNTLRQLDRDNCSAALPLTVAALQSVLDKKAPVSEKVAVGSLSEINAVREQVRQRMAQEQVENASDQDDESGEMAPGRPS</sequence>
<reference evidence="1" key="1">
    <citation type="submission" date="2024-11" db="EMBL/GenBank/DDBJ databases">
        <title>Description of Massilia orientalis sp. nov., isolated from rhizosphere soil of Ageratina adenophora.</title>
        <authorList>
            <person name="Wang Y."/>
        </authorList>
    </citation>
    <scope>NUCLEOTIDE SEQUENCE</scope>
    <source>
        <strain evidence="1">YIM B02787</strain>
    </source>
</reference>
<accession>A0ACC7MED4</accession>
<protein>
    <submittedName>
        <fullName evidence="1">Uncharacterized protein</fullName>
    </submittedName>
</protein>
<comment type="caution">
    <text evidence="1">The sequence shown here is derived from an EMBL/GenBank/DDBJ whole genome shotgun (WGS) entry which is preliminary data.</text>
</comment>
<evidence type="ECO:0000313" key="2">
    <source>
        <dbReference type="Proteomes" id="UP001168096"/>
    </source>
</evidence>